<evidence type="ECO:0000313" key="4">
    <source>
        <dbReference type="Proteomes" id="UP001530377"/>
    </source>
</evidence>
<dbReference type="InterPro" id="IPR057721">
    <property type="entry name" value="BCD1_alpha/beta"/>
</dbReference>
<dbReference type="InterPro" id="IPR051639">
    <property type="entry name" value="BCD1"/>
</dbReference>
<organism evidence="3 4">
    <name type="scientific">Cyclostephanos tholiformis</name>
    <dbReference type="NCBI Taxonomy" id="382380"/>
    <lineage>
        <taxon>Eukaryota</taxon>
        <taxon>Sar</taxon>
        <taxon>Stramenopiles</taxon>
        <taxon>Ochrophyta</taxon>
        <taxon>Bacillariophyta</taxon>
        <taxon>Coscinodiscophyceae</taxon>
        <taxon>Thalassiosirophycidae</taxon>
        <taxon>Stephanodiscales</taxon>
        <taxon>Stephanodiscaceae</taxon>
        <taxon>Cyclostephanos</taxon>
    </lineage>
</organism>
<keyword evidence="1" id="KW-0597">Phosphoprotein</keyword>
<dbReference type="AlphaFoldDB" id="A0ABD3RV10"/>
<protein>
    <recommendedName>
        <fullName evidence="2">BCD1 alpha/beta domain-containing protein</fullName>
    </recommendedName>
</protein>
<keyword evidence="4" id="KW-1185">Reference proteome</keyword>
<dbReference type="Proteomes" id="UP001530377">
    <property type="component" value="Unassembled WGS sequence"/>
</dbReference>
<comment type="caution">
    <text evidence="3">The sequence shown here is derived from an EMBL/GenBank/DDBJ whole genome shotgun (WGS) entry which is preliminary data.</text>
</comment>
<gene>
    <name evidence="3" type="ORF">ACHAXA_005194</name>
</gene>
<dbReference type="PANTHER" id="PTHR13483">
    <property type="entry name" value="BOX C_D SNORNA PROTEIN 1-RELATED"/>
    <property type="match status" value="1"/>
</dbReference>
<dbReference type="PANTHER" id="PTHR13483:SF3">
    <property type="entry name" value="BOX C_D SNORNA PROTEIN 1"/>
    <property type="match status" value="1"/>
</dbReference>
<evidence type="ECO:0000256" key="1">
    <source>
        <dbReference type="ARBA" id="ARBA00022553"/>
    </source>
</evidence>
<proteinExistence type="predicted"/>
<reference evidence="3 4" key="1">
    <citation type="submission" date="2024-10" db="EMBL/GenBank/DDBJ databases">
        <title>Updated reference genomes for cyclostephanoid diatoms.</title>
        <authorList>
            <person name="Roberts W.R."/>
            <person name="Alverson A.J."/>
        </authorList>
    </citation>
    <scope>NUCLEOTIDE SEQUENCE [LARGE SCALE GENOMIC DNA]</scope>
    <source>
        <strain evidence="3 4">AJA228-03</strain>
    </source>
</reference>
<accession>A0ABD3RV10</accession>
<dbReference type="Pfam" id="PF25790">
    <property type="entry name" value="BCD1"/>
    <property type="match status" value="1"/>
</dbReference>
<name>A0ABD3RV10_9STRA</name>
<dbReference type="EMBL" id="JALLPB020000171">
    <property type="protein sequence ID" value="KAL3815985.1"/>
    <property type="molecule type" value="Genomic_DNA"/>
</dbReference>
<sequence>MNDNDDGAVAVVCNGKRDRTGFCSLKEFTDSRLASDYHFLEDVLKVSEGTRRLYQGIVASSSAPSTTPAAVSSRKRPRGGPEWMMGLDSISPDVPAHPLLRAKEGRSVAEVLVARAVDDDDRAQLDKPSRPGVGIVNQLLANGPANNTAMSSPRAKFDPLVRQAELKGITLLRMPSGMQRRRANTSRINKKMGTISWKIEFCFHRPKRTLDERMVHSSPSASAQDESTLPKLFRVESEILDSSTLSEELGRHLDVHPHNSATRSCLRSFVNTPRKSLVLLMKRLPCSSAAPRYFRLDPNATLSESLDGKTIIEFPTIDVVLDEDKEYFPLYIGEVN</sequence>
<evidence type="ECO:0000259" key="2">
    <source>
        <dbReference type="Pfam" id="PF25790"/>
    </source>
</evidence>
<feature type="domain" description="BCD1 alpha/beta" evidence="2">
    <location>
        <begin position="160"/>
        <end position="328"/>
    </location>
</feature>
<evidence type="ECO:0000313" key="3">
    <source>
        <dbReference type="EMBL" id="KAL3815985.1"/>
    </source>
</evidence>